<feature type="transmembrane region" description="Helical" evidence="1">
    <location>
        <begin position="206"/>
        <end position="227"/>
    </location>
</feature>
<dbReference type="OrthoDB" id="3357408at2759"/>
<accession>A0A0C2SYS6</accession>
<dbReference type="HOGENOM" id="CLU_044614_1_1_1"/>
<evidence type="ECO:0000256" key="1">
    <source>
        <dbReference type="SAM" id="Phobius"/>
    </source>
</evidence>
<keyword evidence="1" id="KW-0472">Membrane</keyword>
<feature type="transmembrane region" description="Helical" evidence="1">
    <location>
        <begin position="233"/>
        <end position="254"/>
    </location>
</feature>
<keyword evidence="1" id="KW-0812">Transmembrane</keyword>
<proteinExistence type="predicted"/>
<keyword evidence="3" id="KW-1185">Reference proteome</keyword>
<dbReference type="InParanoid" id="A0A0C2SYS6"/>
<feature type="transmembrane region" description="Helical" evidence="1">
    <location>
        <begin position="94"/>
        <end position="114"/>
    </location>
</feature>
<dbReference type="AlphaFoldDB" id="A0A0C2SYS6"/>
<feature type="transmembrane region" description="Helical" evidence="1">
    <location>
        <begin position="160"/>
        <end position="186"/>
    </location>
</feature>
<keyword evidence="1" id="KW-1133">Transmembrane helix</keyword>
<organism evidence="2 3">
    <name type="scientific">Amanita muscaria (strain Koide BX008)</name>
    <dbReference type="NCBI Taxonomy" id="946122"/>
    <lineage>
        <taxon>Eukaryota</taxon>
        <taxon>Fungi</taxon>
        <taxon>Dikarya</taxon>
        <taxon>Basidiomycota</taxon>
        <taxon>Agaricomycotina</taxon>
        <taxon>Agaricomycetes</taxon>
        <taxon>Agaricomycetidae</taxon>
        <taxon>Agaricales</taxon>
        <taxon>Pluteineae</taxon>
        <taxon>Amanitaceae</taxon>
        <taxon>Amanita</taxon>
    </lineage>
</organism>
<reference evidence="2 3" key="1">
    <citation type="submission" date="2014-04" db="EMBL/GenBank/DDBJ databases">
        <title>Evolutionary Origins and Diversification of the Mycorrhizal Mutualists.</title>
        <authorList>
            <consortium name="DOE Joint Genome Institute"/>
            <consortium name="Mycorrhizal Genomics Consortium"/>
            <person name="Kohler A."/>
            <person name="Kuo A."/>
            <person name="Nagy L.G."/>
            <person name="Floudas D."/>
            <person name="Copeland A."/>
            <person name="Barry K.W."/>
            <person name="Cichocki N."/>
            <person name="Veneault-Fourrey C."/>
            <person name="LaButti K."/>
            <person name="Lindquist E.A."/>
            <person name="Lipzen A."/>
            <person name="Lundell T."/>
            <person name="Morin E."/>
            <person name="Murat C."/>
            <person name="Riley R."/>
            <person name="Ohm R."/>
            <person name="Sun H."/>
            <person name="Tunlid A."/>
            <person name="Henrissat B."/>
            <person name="Grigoriev I.V."/>
            <person name="Hibbett D.S."/>
            <person name="Martin F."/>
        </authorList>
    </citation>
    <scope>NUCLEOTIDE SEQUENCE [LARGE SCALE GENOMIC DNA]</scope>
    <source>
        <strain evidence="2 3">Koide BX008</strain>
    </source>
</reference>
<protein>
    <recommendedName>
        <fullName evidence="4">Transmembrane protein</fullName>
    </recommendedName>
</protein>
<evidence type="ECO:0000313" key="3">
    <source>
        <dbReference type="Proteomes" id="UP000054549"/>
    </source>
</evidence>
<evidence type="ECO:0000313" key="2">
    <source>
        <dbReference type="EMBL" id="KIL59304.1"/>
    </source>
</evidence>
<feature type="transmembrane region" description="Helical" evidence="1">
    <location>
        <begin position="14"/>
        <end position="35"/>
    </location>
</feature>
<sequence>MGLTIGNPFLIETIIQAVLYVLYLTSLAFALRWLLYKEEGWTLRSRREVNWILLTTAILLFAFSTWGIVILTLLLLSSIGKFESNNEVISERLLIAGTTSEILTYLIIDAVLIFRCWSVYQRSWRAVCIPLLLWLSNIVLTAIFVFYSATGFKEDTPFRILPAAAIFYCCNFATNLYTTSAIIYRVRRIANANNNGQSILYRVCRIVAGTGVLYASTSLAVVVATFLMPNDPVAYSVCNAINFSMAGIAFNLLLIRVGQLRADNEMEVCASTPDVNRSVVLSTVQFGVPSDNNSFDSERGYYRGDLGEASLRNKRPGFGLDVKRVPTLDTGGARELKG</sequence>
<dbReference type="Proteomes" id="UP000054549">
    <property type="component" value="Unassembled WGS sequence"/>
</dbReference>
<dbReference type="EMBL" id="KN818318">
    <property type="protein sequence ID" value="KIL59304.1"/>
    <property type="molecule type" value="Genomic_DNA"/>
</dbReference>
<feature type="transmembrane region" description="Helical" evidence="1">
    <location>
        <begin position="126"/>
        <end position="148"/>
    </location>
</feature>
<gene>
    <name evidence="2" type="ORF">M378DRAFT_169473</name>
</gene>
<feature type="transmembrane region" description="Helical" evidence="1">
    <location>
        <begin position="51"/>
        <end position="74"/>
    </location>
</feature>
<evidence type="ECO:0008006" key="4">
    <source>
        <dbReference type="Google" id="ProtNLM"/>
    </source>
</evidence>
<name>A0A0C2SYS6_AMAMK</name>